<feature type="region of interest" description="Disordered" evidence="1">
    <location>
        <begin position="191"/>
        <end position="253"/>
    </location>
</feature>
<sequence>MRVAEASGPAASLLEAGGDFAVGVVADAVVAASSAARSRSPAAELARASRLRAAAAAHAAAAGFAGPAHLGAAAPGGDTGRSTVVLTLTRGSFAQDAKRAARNMQADSLGPVLCDEYRTAVFYHTNAPVFMDKLSLVFDPAMGHSPDDAHVLLSFWHASSTEAKTHSGDLPQDLVVPVAVPASAAAATAARRAVSLRDRPSGFVPRQPDRSGSASRSPRSPAAVRSSSNPRRGSSAGASAASRPSSSGLSGSPLQLRPDDSFIIHTRVISKSLTSLPALHLLLRWRTAERQRLCAALGKLRHLPAARLLPCLHPLLSALSELLASLPVPSTLSADRVSALVASRNPAEARAAAAGASVEPLLAAPSLSRAAFCLLFRVLCAVLASGPLRAEACASLDSLLRHDLVCPGMHRVVLAAVCNALDTVALAALRDSSAALGQDTAAAAAAAAATAGASQEPAGIPRPARPHVTAVLLALPLLVRFWSLSVAQHHATLMARHLRAAVTGGAAARAPFG</sequence>
<evidence type="ECO:0000313" key="3">
    <source>
        <dbReference type="Proteomes" id="UP000325113"/>
    </source>
</evidence>
<evidence type="ECO:0000313" key="2">
    <source>
        <dbReference type="EMBL" id="KAA0156926.1"/>
    </source>
</evidence>
<dbReference type="Gene3D" id="2.60.40.150">
    <property type="entry name" value="C2 domain"/>
    <property type="match status" value="1"/>
</dbReference>
<name>A0A5A8CV16_CAFRO</name>
<evidence type="ECO:0008006" key="4">
    <source>
        <dbReference type="Google" id="ProtNLM"/>
    </source>
</evidence>
<dbReference type="InterPro" id="IPR035892">
    <property type="entry name" value="C2_domain_sf"/>
</dbReference>
<comment type="caution">
    <text evidence="2">The sequence shown here is derived from an EMBL/GenBank/DDBJ whole genome shotgun (WGS) entry which is preliminary data.</text>
</comment>
<organism evidence="2 3">
    <name type="scientific">Cafeteria roenbergensis</name>
    <name type="common">Marine flagellate</name>
    <dbReference type="NCBI Taxonomy" id="33653"/>
    <lineage>
        <taxon>Eukaryota</taxon>
        <taxon>Sar</taxon>
        <taxon>Stramenopiles</taxon>
        <taxon>Bigyra</taxon>
        <taxon>Opalozoa</taxon>
        <taxon>Bicosoecida</taxon>
        <taxon>Cafeteriaceae</taxon>
        <taxon>Cafeteria</taxon>
    </lineage>
</organism>
<dbReference type="AlphaFoldDB" id="A0A5A8CV16"/>
<dbReference type="Proteomes" id="UP000325113">
    <property type="component" value="Unassembled WGS sequence"/>
</dbReference>
<evidence type="ECO:0000256" key="1">
    <source>
        <dbReference type="SAM" id="MobiDB-lite"/>
    </source>
</evidence>
<gene>
    <name evidence="2" type="ORF">FNF31_05851</name>
</gene>
<proteinExistence type="predicted"/>
<accession>A0A5A8CV16</accession>
<dbReference type="EMBL" id="VLTM01000080">
    <property type="protein sequence ID" value="KAA0156926.1"/>
    <property type="molecule type" value="Genomic_DNA"/>
</dbReference>
<reference evidence="2 3" key="1">
    <citation type="submission" date="2019-07" db="EMBL/GenBank/DDBJ databases">
        <title>Genomes of Cafeteria roenbergensis.</title>
        <authorList>
            <person name="Fischer M.G."/>
            <person name="Hackl T."/>
            <person name="Roman M."/>
        </authorList>
    </citation>
    <scope>NUCLEOTIDE SEQUENCE [LARGE SCALE GENOMIC DNA]</scope>
    <source>
        <strain evidence="2 3">Cflag</strain>
    </source>
</reference>
<protein>
    <recommendedName>
        <fullName evidence="4">C2 DOCK-type domain-containing protein</fullName>
    </recommendedName>
</protein>
<feature type="compositionally biased region" description="Low complexity" evidence="1">
    <location>
        <begin position="210"/>
        <end position="253"/>
    </location>
</feature>